<organism evidence="2 3">
    <name type="scientific">Cannabis sativa</name>
    <name type="common">Hemp</name>
    <name type="synonym">Marijuana</name>
    <dbReference type="NCBI Taxonomy" id="3483"/>
    <lineage>
        <taxon>Eukaryota</taxon>
        <taxon>Viridiplantae</taxon>
        <taxon>Streptophyta</taxon>
        <taxon>Embryophyta</taxon>
        <taxon>Tracheophyta</taxon>
        <taxon>Spermatophyta</taxon>
        <taxon>Magnoliopsida</taxon>
        <taxon>eudicotyledons</taxon>
        <taxon>Gunneridae</taxon>
        <taxon>Pentapetalae</taxon>
        <taxon>rosids</taxon>
        <taxon>fabids</taxon>
        <taxon>Rosales</taxon>
        <taxon>Cannabaceae</taxon>
        <taxon>Cannabis</taxon>
    </lineage>
</organism>
<name>A0A803NKC9_CANSA</name>
<reference evidence="2" key="2">
    <citation type="submission" date="2021-03" db="UniProtKB">
        <authorList>
            <consortium name="EnsemblPlants"/>
        </authorList>
    </citation>
    <scope>IDENTIFICATION</scope>
</reference>
<dbReference type="SUPFAM" id="SSF56672">
    <property type="entry name" value="DNA/RNA polymerases"/>
    <property type="match status" value="1"/>
</dbReference>
<dbReference type="EnsemblPlants" id="evm.model.01.2241">
    <property type="protein sequence ID" value="cds.evm.model.01.2241"/>
    <property type="gene ID" value="evm.TU.01.2241"/>
</dbReference>
<proteinExistence type="predicted"/>
<dbReference type="CDD" id="cd01650">
    <property type="entry name" value="RT_nLTR_like"/>
    <property type="match status" value="1"/>
</dbReference>
<dbReference type="InterPro" id="IPR036397">
    <property type="entry name" value="RNaseH_sf"/>
</dbReference>
<feature type="domain" description="Reverse transcriptase" evidence="1">
    <location>
        <begin position="625"/>
        <end position="839"/>
    </location>
</feature>
<dbReference type="InterPro" id="IPR043502">
    <property type="entry name" value="DNA/RNA_pol_sf"/>
</dbReference>
<dbReference type="Pfam" id="PF14111">
    <property type="entry name" value="DUF4283"/>
    <property type="match status" value="1"/>
</dbReference>
<evidence type="ECO:0000259" key="1">
    <source>
        <dbReference type="PROSITE" id="PS50878"/>
    </source>
</evidence>
<dbReference type="CDD" id="cd06222">
    <property type="entry name" value="RNase_H_like"/>
    <property type="match status" value="1"/>
</dbReference>
<accession>A0A803NKC9</accession>
<dbReference type="Gene3D" id="3.30.420.10">
    <property type="entry name" value="Ribonuclease H-like superfamily/Ribonuclease H"/>
    <property type="match status" value="1"/>
</dbReference>
<evidence type="ECO:0000313" key="2">
    <source>
        <dbReference type="EnsemblPlants" id="cds.evm.model.01.2241"/>
    </source>
</evidence>
<dbReference type="InterPro" id="IPR026960">
    <property type="entry name" value="RVT-Znf"/>
</dbReference>
<dbReference type="PANTHER" id="PTHR33116">
    <property type="entry name" value="REVERSE TRANSCRIPTASE ZINC-BINDING DOMAIN-CONTAINING PROTEIN-RELATED-RELATED"/>
    <property type="match status" value="1"/>
</dbReference>
<dbReference type="GO" id="GO:0003676">
    <property type="term" value="F:nucleic acid binding"/>
    <property type="evidence" value="ECO:0007669"/>
    <property type="project" value="InterPro"/>
</dbReference>
<dbReference type="InterPro" id="IPR002156">
    <property type="entry name" value="RNaseH_domain"/>
</dbReference>
<evidence type="ECO:0000313" key="3">
    <source>
        <dbReference type="Proteomes" id="UP000596661"/>
    </source>
</evidence>
<dbReference type="Pfam" id="PF13966">
    <property type="entry name" value="zf-RVT"/>
    <property type="match status" value="1"/>
</dbReference>
<dbReference type="GO" id="GO:0004523">
    <property type="term" value="F:RNA-DNA hybrid ribonuclease activity"/>
    <property type="evidence" value="ECO:0007669"/>
    <property type="project" value="InterPro"/>
</dbReference>
<keyword evidence="3" id="KW-1185">Reference proteome</keyword>
<dbReference type="InterPro" id="IPR044730">
    <property type="entry name" value="RNase_H-like_dom_plant"/>
</dbReference>
<dbReference type="Gramene" id="evm.model.01.2241">
    <property type="protein sequence ID" value="cds.evm.model.01.2241"/>
    <property type="gene ID" value="evm.TU.01.2241"/>
</dbReference>
<dbReference type="Proteomes" id="UP000596661">
    <property type="component" value="Chromosome 1"/>
</dbReference>
<reference evidence="2" key="1">
    <citation type="submission" date="2018-11" db="EMBL/GenBank/DDBJ databases">
        <authorList>
            <person name="Grassa J C."/>
        </authorList>
    </citation>
    <scope>NUCLEOTIDE SEQUENCE [LARGE SCALE GENOMIC DNA]</scope>
</reference>
<protein>
    <recommendedName>
        <fullName evidence="1">Reverse transcriptase domain-containing protein</fullName>
    </recommendedName>
</protein>
<sequence>MEEFMAMPADGNETSENMMVTGVEELSISLEANLDLGSEAAGKSVVAKIISKRPIFNGLLRSVLGKKWKLAPGWKLQEVGNKTFILRLTKKAEAELIVKNGPWAVCDGFLVVKPMPEDGRWGLVDMDSSPIWVRVYVVPPRFWTQKNATAIANKIGLVISIDRMWRNGFPSNEYIRLRKDCFSDYAQYKQERFNREVTDIRAQEVVEQNLCAGVEDFEPALIAAAGGTLVEKNVVVPAQGHSGPQEKGLYVHEMEGQKDVVVGKRIASDMKVGGPIIFSNSGEKGKEIADVEESKVSHLAMVFNVVLDPRAQLAHKDSRPNRKGCGIIIKSNEEVGKKASVSGASGPGKKRRLEGLHDPALEIISEPTSARELNGGLKKLCSEPSKKLSSSKKDIKLGCEDGGCLGNKGEDMEDLWQRLGFLEGIAVSASRNPRCPRIIEEAWNIAIVGFQSFMLCRRLHSTAKALSKWNREVFGHCQFKLQALERLLIEVQNRIPSKENVELEDFFHASVALRRKRNFIWAIKEQDGTWIEGRDSIGDYFRTHFMELFTSTNPHFNSELENLLEPCITEDENILLSQPPTSEEIKKVVWNMPSLKSPGPDGFPTKFFKDYRDIVGPQTIEFVQEFFRSENFSKEINRTFIVLIPERANATVLMSLDRLASLTLRRWIAENSIIANELFFELNKRQGNSAYVGVKCDMSKAYDRLEWSFVLKLLLNGGLTKSFSPKRCLRQGDPLSPYLFIIGAEVLTRILLIEESKGNMSGFSFSREGPSISHLMYADDLLIFLKADNHNRNTVIQAIDKYCRWSGQRINVSKSKIFFSKNCSARCHEDFLQEMGFEEMLGDEKFLGDPIIFNGRRSSDFDFVIDNICSRLEGWRANLLSQAARMTLIKSVLASIPIYTMSTFLLPRKTTDCTDSIVRKFWWTGQCKEGRYLSLRAWDSLYKPKSCGGFGFRRAKDINFCLLAKLGWYLASGSMSLWTSVINAKYCKHAGLLSTSLPSRASPVANGIWATQEFIAENGVWIVGQNSSIDYWGQQWICGDGPILHKGLINPLTKTTTLVNDLVDLGSSGWNERMVENVFVPATALLINSLDRNFFPAFDVACWKSSNDGRFSLKAAYWDYNKMRFAEKDDTCGRIWLSKIHERFKVFLWKLCQDALPFGSKLQSIFGKPPSLCSLCGSERGELVAWLSHPPFQHLLNPQELSSFFLYGAVLYHKLWLCRNDAFHNGVPVDFKMLQKSIEKCFSEHDRIRNKESERPDSCRGVVELRWGLPRPGRVQGFVDFASDREVGAVAVVLYDASGSILAYGAKKVMVHDVFQGESESLHFGVSLALDLQIEGVDFHTDNTMLVKGLIDRNSPSWHSHFSFVKLYDLLLSSDCSVSWISRVFNKAAHALARWGLSHSCNGLLRFWEVSTHVLTKLCVLAKIISVS</sequence>
<dbReference type="InterPro" id="IPR000477">
    <property type="entry name" value="RT_dom"/>
</dbReference>
<dbReference type="PROSITE" id="PS50878">
    <property type="entry name" value="RT_POL"/>
    <property type="match status" value="1"/>
</dbReference>
<dbReference type="PANTHER" id="PTHR33116:SF86">
    <property type="entry name" value="REVERSE TRANSCRIPTASE DOMAIN-CONTAINING PROTEIN"/>
    <property type="match status" value="1"/>
</dbReference>
<dbReference type="Pfam" id="PF00078">
    <property type="entry name" value="RVT_1"/>
    <property type="match status" value="1"/>
</dbReference>
<dbReference type="Pfam" id="PF13456">
    <property type="entry name" value="RVT_3"/>
    <property type="match status" value="1"/>
</dbReference>
<dbReference type="EMBL" id="UZAU01000063">
    <property type="status" value="NOT_ANNOTATED_CDS"/>
    <property type="molecule type" value="Genomic_DNA"/>
</dbReference>
<dbReference type="InterPro" id="IPR025558">
    <property type="entry name" value="DUF4283"/>
</dbReference>